<evidence type="ECO:0000256" key="4">
    <source>
        <dbReference type="ARBA" id="ARBA00022638"/>
    </source>
</evidence>
<evidence type="ECO:0000256" key="8">
    <source>
        <dbReference type="SAM" id="SignalP"/>
    </source>
</evidence>
<feature type="signal peptide" evidence="8">
    <location>
        <begin position="1"/>
        <end position="20"/>
    </location>
</feature>
<dbReference type="GO" id="GO:0031640">
    <property type="term" value="P:killing of cells of another organism"/>
    <property type="evidence" value="ECO:0007669"/>
    <property type="project" value="UniProtKB-KW"/>
</dbReference>
<dbReference type="GO" id="GO:0003796">
    <property type="term" value="F:lysozyme activity"/>
    <property type="evidence" value="ECO:0007669"/>
    <property type="project" value="UniProtKB-EC"/>
</dbReference>
<dbReference type="SMART" id="SM00263">
    <property type="entry name" value="LYZ1"/>
    <property type="match status" value="1"/>
</dbReference>
<accession>A0A646QDT3</accession>
<dbReference type="PANTHER" id="PTHR11407">
    <property type="entry name" value="LYSOZYME C"/>
    <property type="match status" value="1"/>
</dbReference>
<evidence type="ECO:0000256" key="6">
    <source>
        <dbReference type="ARBA" id="ARBA00023295"/>
    </source>
</evidence>
<evidence type="ECO:0000259" key="9">
    <source>
        <dbReference type="PROSITE" id="PS00128"/>
    </source>
</evidence>
<evidence type="ECO:0000256" key="7">
    <source>
        <dbReference type="RuleBase" id="RU004440"/>
    </source>
</evidence>
<dbReference type="GO" id="GO:0042742">
    <property type="term" value="P:defense response to bacterium"/>
    <property type="evidence" value="ECO:0007669"/>
    <property type="project" value="UniProtKB-KW"/>
</dbReference>
<dbReference type="InterPro" id="IPR023346">
    <property type="entry name" value="Lysozyme-like_dom_sf"/>
</dbReference>
<protein>
    <recommendedName>
        <fullName evidence="3">lysozyme</fullName>
        <ecNumber evidence="3">3.2.1.17</ecNumber>
    </recommendedName>
</protein>
<keyword evidence="8" id="KW-0732">Signal</keyword>
<dbReference type="Pfam" id="PF00062">
    <property type="entry name" value="Lys"/>
    <property type="match status" value="1"/>
</dbReference>
<name>A0A646QDT3_9MYRI</name>
<dbReference type="InterPro" id="IPR019799">
    <property type="entry name" value="Glyco_hydro_22_CS"/>
</dbReference>
<evidence type="ECO:0000256" key="3">
    <source>
        <dbReference type="ARBA" id="ARBA00012732"/>
    </source>
</evidence>
<reference evidence="10" key="1">
    <citation type="submission" date="2018-11" db="EMBL/GenBank/DDBJ databases">
        <title>Venom-gland transcriptomics and venom proteomics of the Florida green centipede (Hemiscolopendra marginata) reveal sex-based variation in a centipede venom.</title>
        <authorList>
            <person name="Nystrom G.S."/>
            <person name="Ward M.J."/>
            <person name="Ellsworth S.A."/>
            <person name="Rokyta D.R."/>
        </authorList>
    </citation>
    <scope>NUCLEOTIDE SEQUENCE</scope>
    <source>
        <tissue evidence="10">Venom gland</tissue>
    </source>
</reference>
<dbReference type="EMBL" id="GHBY01000470">
    <property type="protein sequence ID" value="MUP40647.1"/>
    <property type="molecule type" value="Transcribed_RNA"/>
</dbReference>
<dbReference type="Gene3D" id="1.10.530.10">
    <property type="match status" value="1"/>
</dbReference>
<dbReference type="CDD" id="cd16899">
    <property type="entry name" value="LYZ_C_invert"/>
    <property type="match status" value="1"/>
</dbReference>
<dbReference type="EC" id="3.2.1.17" evidence="3"/>
<evidence type="ECO:0000256" key="1">
    <source>
        <dbReference type="ARBA" id="ARBA00000632"/>
    </source>
</evidence>
<comment type="similarity">
    <text evidence="2 7">Belongs to the glycosyl hydrolase 22 family.</text>
</comment>
<dbReference type="InterPro" id="IPR001916">
    <property type="entry name" value="Glyco_hydro_22"/>
</dbReference>
<dbReference type="PROSITE" id="PS00128">
    <property type="entry name" value="GLYCOSYL_HYDROL_F22_1"/>
    <property type="match status" value="1"/>
</dbReference>
<dbReference type="AlphaFoldDB" id="A0A646QDT3"/>
<comment type="catalytic activity">
    <reaction evidence="1">
        <text>Hydrolysis of (1-&gt;4)-beta-linkages between N-acetylmuramic acid and N-acetyl-D-glucosamine residues in a peptidoglycan and between N-acetyl-D-glucosamine residues in chitodextrins.</text>
        <dbReference type="EC" id="3.2.1.17"/>
    </reaction>
</comment>
<keyword evidence="6" id="KW-0326">Glycosidase</keyword>
<dbReference type="PANTHER" id="PTHR11407:SF63">
    <property type="entry name" value="LYSOZYME C"/>
    <property type="match status" value="1"/>
</dbReference>
<feature type="chain" id="PRO_5024990218" description="lysozyme" evidence="8">
    <location>
        <begin position="21"/>
        <end position="144"/>
    </location>
</feature>
<organism evidence="10">
    <name type="scientific">Hemiscolopendra marginata</name>
    <dbReference type="NCBI Taxonomy" id="943146"/>
    <lineage>
        <taxon>Eukaryota</taxon>
        <taxon>Metazoa</taxon>
        <taxon>Ecdysozoa</taxon>
        <taxon>Arthropoda</taxon>
        <taxon>Myriapoda</taxon>
        <taxon>Chilopoda</taxon>
        <taxon>Pleurostigmophora</taxon>
        <taxon>Scolopendromorpha</taxon>
        <taxon>Scolopendridae</taxon>
        <taxon>Hemiscolopendra</taxon>
    </lineage>
</organism>
<evidence type="ECO:0000313" key="10">
    <source>
        <dbReference type="EMBL" id="MUP40647.1"/>
    </source>
</evidence>
<dbReference type="PRINTS" id="PR00137">
    <property type="entry name" value="LYSOZYME"/>
</dbReference>
<dbReference type="SUPFAM" id="SSF53955">
    <property type="entry name" value="Lysozyme-like"/>
    <property type="match status" value="1"/>
</dbReference>
<keyword evidence="6" id="KW-0378">Hydrolase</keyword>
<dbReference type="PROSITE" id="PS51348">
    <property type="entry name" value="GLYCOSYL_HYDROL_F22_2"/>
    <property type="match status" value="1"/>
</dbReference>
<keyword evidence="5" id="KW-1015">Disulfide bond</keyword>
<sequence>MALHFAKVILLVFFAEVAMSKSYSKCDFAKYLLRHDIPRNQIGDWVCLAEHESNLRTDARNTQNWDGSNDYGIFQLNSRYWCQGEVTQSNGCNIQCSALLDDNLSDDLACAKKIYNAMGFEAWVAWKQHCQGRDLSSYTSGCNL</sequence>
<proteinExistence type="inferred from homology"/>
<feature type="domain" description="Glycosyl hydrolases family 22 (GH22)" evidence="9">
    <location>
        <begin position="92"/>
        <end position="110"/>
    </location>
</feature>
<keyword evidence="4" id="KW-0929">Antimicrobial</keyword>
<evidence type="ECO:0000256" key="5">
    <source>
        <dbReference type="ARBA" id="ARBA00023157"/>
    </source>
</evidence>
<dbReference type="FunFam" id="1.10.530.10:FF:000001">
    <property type="entry name" value="Lysozyme C"/>
    <property type="match status" value="1"/>
</dbReference>
<evidence type="ECO:0000256" key="2">
    <source>
        <dbReference type="ARBA" id="ARBA00010859"/>
    </source>
</evidence>
<keyword evidence="4" id="KW-0081">Bacteriolytic enzyme</keyword>
<dbReference type="PRINTS" id="PR00135">
    <property type="entry name" value="LYZLACT"/>
</dbReference>
<dbReference type="InterPro" id="IPR000974">
    <property type="entry name" value="Glyco_hydro_22_lys"/>
</dbReference>